<dbReference type="InterPro" id="IPR018711">
    <property type="entry name" value="NAGPA"/>
</dbReference>
<keyword evidence="1" id="KW-0732">Signal</keyword>
<dbReference type="EMBL" id="BMLP01000005">
    <property type="protein sequence ID" value="GGO34921.1"/>
    <property type="molecule type" value="Genomic_DNA"/>
</dbReference>
<dbReference type="Pfam" id="PF09992">
    <property type="entry name" value="NAGPA"/>
    <property type="match status" value="1"/>
</dbReference>
<evidence type="ECO:0000259" key="2">
    <source>
        <dbReference type="Pfam" id="PF09992"/>
    </source>
</evidence>
<evidence type="ECO:0000313" key="3">
    <source>
        <dbReference type="EMBL" id="GGO34921.1"/>
    </source>
</evidence>
<comment type="caution">
    <text evidence="3">The sequence shown here is derived from an EMBL/GenBank/DDBJ whole genome shotgun (WGS) entry which is preliminary data.</text>
</comment>
<protein>
    <recommendedName>
        <fullName evidence="2">Phosphodiester glycosidase domain-containing protein</fullName>
    </recommendedName>
</protein>
<dbReference type="OrthoDB" id="5515706at2"/>
<feature type="chain" id="PRO_5036805016" description="Phosphodiester glycosidase domain-containing protein" evidence="1">
    <location>
        <begin position="23"/>
        <end position="247"/>
    </location>
</feature>
<dbReference type="Proteomes" id="UP000598196">
    <property type="component" value="Unassembled WGS sequence"/>
</dbReference>
<organism evidence="3 4">
    <name type="scientific">Gemmobacter aquaticus</name>
    <dbReference type="NCBI Taxonomy" id="490185"/>
    <lineage>
        <taxon>Bacteria</taxon>
        <taxon>Pseudomonadati</taxon>
        <taxon>Pseudomonadota</taxon>
        <taxon>Alphaproteobacteria</taxon>
        <taxon>Rhodobacterales</taxon>
        <taxon>Paracoccaceae</taxon>
        <taxon>Gemmobacter</taxon>
    </lineage>
</organism>
<dbReference type="RefSeq" id="WP_146287501.1">
    <property type="nucleotide sequence ID" value="NZ_BMLP01000005.1"/>
</dbReference>
<evidence type="ECO:0000313" key="4">
    <source>
        <dbReference type="Proteomes" id="UP000598196"/>
    </source>
</evidence>
<evidence type="ECO:0000256" key="1">
    <source>
        <dbReference type="SAM" id="SignalP"/>
    </source>
</evidence>
<dbReference type="AlphaFoldDB" id="A0A918DEF2"/>
<keyword evidence="4" id="KW-1185">Reference proteome</keyword>
<name>A0A918DEF2_9RHOB</name>
<proteinExistence type="predicted"/>
<feature type="signal peptide" evidence="1">
    <location>
        <begin position="1"/>
        <end position="22"/>
    </location>
</feature>
<gene>
    <name evidence="3" type="ORF">GCM10010991_26420</name>
</gene>
<reference evidence="3 4" key="1">
    <citation type="journal article" date="2014" name="Int. J. Syst. Evol. Microbiol.">
        <title>Complete genome sequence of Corynebacterium casei LMG S-19264T (=DSM 44701T), isolated from a smear-ripened cheese.</title>
        <authorList>
            <consortium name="US DOE Joint Genome Institute (JGI-PGF)"/>
            <person name="Walter F."/>
            <person name="Albersmeier A."/>
            <person name="Kalinowski J."/>
            <person name="Ruckert C."/>
        </authorList>
    </citation>
    <scope>NUCLEOTIDE SEQUENCE [LARGE SCALE GENOMIC DNA]</scope>
    <source>
        <strain evidence="3 4">CGMCC 1.7029</strain>
    </source>
</reference>
<feature type="domain" description="Phosphodiester glycosidase" evidence="2">
    <location>
        <begin position="75"/>
        <end position="220"/>
    </location>
</feature>
<sequence length="247" mass="26338">MKTKLILKALAALLLLASPVAAAPCAETEFEGVTFTLCEVRAGEDLRLFHSDPAGDLLGSFGAVNDLLSTEGKTLAFAMNAGMYHPDRRPVGLYIERGQQLTPVITGGSAGNFGMLPNGVFCIAEDGFHITDSRDFAANPRRCQYATQSGPLMVKQGQLHPRFIPGGDSRYIRNGVGVSADGTRAVFAISEDSVNFDTFGRMYRDHLGMPDALYFDGKVSRLFSPALGRSDLGLPMGPIVGLAVPAP</sequence>
<accession>A0A918DEF2</accession>